<dbReference type="Pfam" id="PF21088">
    <property type="entry name" value="MS_channel_1st"/>
    <property type="match status" value="1"/>
</dbReference>
<dbReference type="InterPro" id="IPR011066">
    <property type="entry name" value="MscS_channel_C_sf"/>
</dbReference>
<dbReference type="SUPFAM" id="SSF82861">
    <property type="entry name" value="Mechanosensitive channel protein MscS (YggB), transmembrane region"/>
    <property type="match status" value="1"/>
</dbReference>
<keyword evidence="5 7" id="KW-1133">Transmembrane helix</keyword>
<feature type="domain" description="Mechanosensitive ion channel transmembrane helices 2/3" evidence="10">
    <location>
        <begin position="465"/>
        <end position="505"/>
    </location>
</feature>
<sequence>MIKNISFGFFPAAATAHFWTSPFALVILLVLQRASWAQSAGPGDPPPEKVRQFLELARNPEVKAWLGEKLAAPAAAPSSSIAEAISSWEAAVDGRIAALAKAFPRVPAELANAFAVSVRDVNSGTPGLVVGILALLLGVGFGTEWLTRRALTRARTPGERGDAGQTVLSDAVALLTFALASVGSFLAFEWPPLLRKVVLTLLLAFIAFRFVYTIARLLVAFGGAGSGSSYQPVPVAETDAAGRFWLRRVSLSAGFLLIGWAVVSLMPSFGFSIDVARLASLAFGFGILAIAIETVWRRPGKITSPVVRSLLSLYLIVLWLAWVAGLFGLLFIGIYSLVLPALTRGVGRVAQVFANRVQLTGALGVMLNSMIVRSARALVIAAAVAWLAYVWRFSAAALAGSEIGIIVINGVLNTIVVLLVADLLWQSSKALIAYRMDLAEHAGGTEDQVARSGRLRTLLPIFRNTLAVFICAVAVLAILSGLGVQIAPLIAGAGIFGVAIGFGSQTLVKDVLSGVFYMLDDAFRIGEYIQSGSYKGTVESFSLRSVRLRHHRGPIFTVPFGELGAVQNLSRDWVIDKMTLNVTYDTDVELARKLIKKVGQELAADPEFAADTLQPLKMQGVDSFGDFAIVLRLKLMTKPGTQFAIKRRAFMMIKKAFDENGVKIAVPTVHVEGSGEPATAAHQLEQVVKKAPMTESAETCQPYKAPQALKGPKHIETIDEAQ</sequence>
<dbReference type="Gene3D" id="1.10.287.1260">
    <property type="match status" value="1"/>
</dbReference>
<feature type="transmembrane region" description="Helical" evidence="7">
    <location>
        <begin position="486"/>
        <end position="508"/>
    </location>
</feature>
<proteinExistence type="inferred from homology"/>
<dbReference type="InterPro" id="IPR045276">
    <property type="entry name" value="YbiO_bact"/>
</dbReference>
<organism evidence="11">
    <name type="scientific">Sinorhizobium medicae</name>
    <dbReference type="NCBI Taxonomy" id="110321"/>
    <lineage>
        <taxon>Bacteria</taxon>
        <taxon>Pseudomonadati</taxon>
        <taxon>Pseudomonadota</taxon>
        <taxon>Alphaproteobacteria</taxon>
        <taxon>Hyphomicrobiales</taxon>
        <taxon>Rhizobiaceae</taxon>
        <taxon>Sinorhizobium/Ensifer group</taxon>
        <taxon>Sinorhizobium</taxon>
    </lineage>
</organism>
<comment type="subcellular location">
    <subcellularLocation>
        <location evidence="1">Cell membrane</location>
        <topology evidence="1">Multi-pass membrane protein</topology>
    </subcellularLocation>
</comment>
<feature type="transmembrane region" description="Helical" evidence="7">
    <location>
        <begin position="374"/>
        <end position="391"/>
    </location>
</feature>
<dbReference type="PANTHER" id="PTHR30460:SF0">
    <property type="entry name" value="MODERATE CONDUCTANCE MECHANOSENSITIVE CHANNEL YBIO"/>
    <property type="match status" value="1"/>
</dbReference>
<dbReference type="PANTHER" id="PTHR30460">
    <property type="entry name" value="MODERATE CONDUCTANCE MECHANOSENSITIVE CHANNEL YBIO"/>
    <property type="match status" value="1"/>
</dbReference>
<feature type="transmembrane region" description="Helical" evidence="7">
    <location>
        <begin position="313"/>
        <end position="337"/>
    </location>
</feature>
<feature type="transmembrane region" description="Helical" evidence="7">
    <location>
        <begin position="403"/>
        <end position="425"/>
    </location>
</feature>
<accession>A0A508WWR6</accession>
<reference evidence="11" key="1">
    <citation type="submission" date="2019-06" db="EMBL/GenBank/DDBJ databases">
        <authorList>
            <person name="Le Quere A."/>
            <person name="Colella S."/>
        </authorList>
    </citation>
    <scope>NUCLEOTIDE SEQUENCE</scope>
    <source>
        <strain evidence="11">EmedicaeMD41</strain>
    </source>
</reference>
<dbReference type="Gene3D" id="2.30.30.60">
    <property type="match status" value="1"/>
</dbReference>
<name>A0A508WWR6_9HYPH</name>
<dbReference type="AlphaFoldDB" id="A0A508WWR6"/>
<evidence type="ECO:0000256" key="4">
    <source>
        <dbReference type="ARBA" id="ARBA00022692"/>
    </source>
</evidence>
<feature type="transmembrane region" description="Helical" evidence="7">
    <location>
        <begin position="275"/>
        <end position="292"/>
    </location>
</feature>
<feature type="domain" description="Mechanosensitive ion channel MscS C-terminal" evidence="9">
    <location>
        <begin position="577"/>
        <end position="664"/>
    </location>
</feature>
<feature type="domain" description="Mechanosensitive ion channel MscS" evidence="8">
    <location>
        <begin position="506"/>
        <end position="571"/>
    </location>
</feature>
<feature type="transmembrane region" description="Helical" evidence="7">
    <location>
        <begin position="127"/>
        <end position="146"/>
    </location>
</feature>
<feature type="transmembrane region" description="Helical" evidence="7">
    <location>
        <begin position="461"/>
        <end position="480"/>
    </location>
</feature>
<dbReference type="Pfam" id="PF21082">
    <property type="entry name" value="MS_channel_3rd"/>
    <property type="match status" value="1"/>
</dbReference>
<evidence type="ECO:0000256" key="6">
    <source>
        <dbReference type="ARBA" id="ARBA00023136"/>
    </source>
</evidence>
<evidence type="ECO:0000259" key="8">
    <source>
        <dbReference type="Pfam" id="PF00924"/>
    </source>
</evidence>
<dbReference type="Gene3D" id="3.30.70.100">
    <property type="match status" value="1"/>
</dbReference>
<dbReference type="InterPro" id="IPR049142">
    <property type="entry name" value="MS_channel_1st"/>
</dbReference>
<dbReference type="InterPro" id="IPR011014">
    <property type="entry name" value="MscS_channel_TM-2"/>
</dbReference>
<gene>
    <name evidence="11" type="ORF">EMEDMD4_1310095</name>
</gene>
<evidence type="ECO:0000256" key="5">
    <source>
        <dbReference type="ARBA" id="ARBA00022989"/>
    </source>
</evidence>
<keyword evidence="6 7" id="KW-0472">Membrane</keyword>
<dbReference type="SUPFAM" id="SSF82689">
    <property type="entry name" value="Mechanosensitive channel protein MscS (YggB), C-terminal domain"/>
    <property type="match status" value="1"/>
</dbReference>
<dbReference type="InterPro" id="IPR023408">
    <property type="entry name" value="MscS_beta-dom_sf"/>
</dbReference>
<dbReference type="Pfam" id="PF00924">
    <property type="entry name" value="MS_channel_2nd"/>
    <property type="match status" value="1"/>
</dbReference>
<protein>
    <submittedName>
        <fullName evidence="11">Putative small-conductance mechanosensitive channel transmembrane protein</fullName>
    </submittedName>
</protein>
<dbReference type="GO" id="GO:0005886">
    <property type="term" value="C:plasma membrane"/>
    <property type="evidence" value="ECO:0007669"/>
    <property type="project" value="UniProtKB-SubCell"/>
</dbReference>
<evidence type="ECO:0000256" key="1">
    <source>
        <dbReference type="ARBA" id="ARBA00004651"/>
    </source>
</evidence>
<dbReference type="SUPFAM" id="SSF50182">
    <property type="entry name" value="Sm-like ribonucleoproteins"/>
    <property type="match status" value="1"/>
</dbReference>
<dbReference type="InterPro" id="IPR049278">
    <property type="entry name" value="MS_channel_C"/>
</dbReference>
<evidence type="ECO:0000259" key="10">
    <source>
        <dbReference type="Pfam" id="PF21088"/>
    </source>
</evidence>
<evidence type="ECO:0000259" key="9">
    <source>
        <dbReference type="Pfam" id="PF21082"/>
    </source>
</evidence>
<evidence type="ECO:0000256" key="7">
    <source>
        <dbReference type="SAM" id="Phobius"/>
    </source>
</evidence>
<evidence type="ECO:0000313" key="11">
    <source>
        <dbReference type="EMBL" id="VTZ60101.1"/>
    </source>
</evidence>
<dbReference type="EMBL" id="CABFNB010000037">
    <property type="protein sequence ID" value="VTZ60101.1"/>
    <property type="molecule type" value="Genomic_DNA"/>
</dbReference>
<evidence type="ECO:0000256" key="3">
    <source>
        <dbReference type="ARBA" id="ARBA00022475"/>
    </source>
</evidence>
<keyword evidence="3" id="KW-1003">Cell membrane</keyword>
<feature type="transmembrane region" description="Helical" evidence="7">
    <location>
        <begin position="249"/>
        <end position="269"/>
    </location>
</feature>
<dbReference type="GO" id="GO:0008381">
    <property type="term" value="F:mechanosensitive monoatomic ion channel activity"/>
    <property type="evidence" value="ECO:0007669"/>
    <property type="project" value="InterPro"/>
</dbReference>
<keyword evidence="4 7" id="KW-0812">Transmembrane</keyword>
<feature type="transmembrane region" description="Helical" evidence="7">
    <location>
        <begin position="167"/>
        <end position="187"/>
    </location>
</feature>
<dbReference type="InterPro" id="IPR006685">
    <property type="entry name" value="MscS_channel_2nd"/>
</dbReference>
<dbReference type="Proteomes" id="UP000507954">
    <property type="component" value="Unassembled WGS sequence"/>
</dbReference>
<dbReference type="InterPro" id="IPR010920">
    <property type="entry name" value="LSM_dom_sf"/>
</dbReference>
<feature type="transmembrane region" description="Helical" evidence="7">
    <location>
        <begin position="7"/>
        <end position="31"/>
    </location>
</feature>
<comment type="similarity">
    <text evidence="2">Belongs to the MscS (TC 1.A.23) family.</text>
</comment>
<feature type="transmembrane region" description="Helical" evidence="7">
    <location>
        <begin position="193"/>
        <end position="212"/>
    </location>
</feature>
<evidence type="ECO:0000256" key="2">
    <source>
        <dbReference type="ARBA" id="ARBA00008017"/>
    </source>
</evidence>